<proteinExistence type="predicted"/>
<feature type="domain" description="Tyr recombinase" evidence="2">
    <location>
        <begin position="6"/>
        <end position="184"/>
    </location>
</feature>
<reference evidence="4" key="1">
    <citation type="journal article" date="2019" name="Int. J. Syst. Evol. Microbiol.">
        <title>The Global Catalogue of Microorganisms (GCM) 10K type strain sequencing project: providing services to taxonomists for standard genome sequencing and annotation.</title>
        <authorList>
            <consortium name="The Broad Institute Genomics Platform"/>
            <consortium name="The Broad Institute Genome Sequencing Center for Infectious Disease"/>
            <person name="Wu L."/>
            <person name="Ma J."/>
        </authorList>
    </citation>
    <scope>NUCLEOTIDE SEQUENCE [LARGE SCALE GENOMIC DNA]</scope>
    <source>
        <strain evidence="4">CGMCC 1.12286</strain>
    </source>
</reference>
<dbReference type="InterPro" id="IPR002104">
    <property type="entry name" value="Integrase_catalytic"/>
</dbReference>
<dbReference type="Proteomes" id="UP001597079">
    <property type="component" value="Unassembled WGS sequence"/>
</dbReference>
<evidence type="ECO:0000313" key="4">
    <source>
        <dbReference type="Proteomes" id="UP001597079"/>
    </source>
</evidence>
<evidence type="ECO:0000313" key="3">
    <source>
        <dbReference type="EMBL" id="MFD1674945.1"/>
    </source>
</evidence>
<dbReference type="Gene3D" id="1.10.443.10">
    <property type="entry name" value="Intergrase catalytic core"/>
    <property type="match status" value="1"/>
</dbReference>
<evidence type="ECO:0000259" key="2">
    <source>
        <dbReference type="PROSITE" id="PS51898"/>
    </source>
</evidence>
<dbReference type="InterPro" id="IPR011010">
    <property type="entry name" value="DNA_brk_join_enz"/>
</dbReference>
<organism evidence="3 4">
    <name type="scientific">Alicyclobacillus fodiniaquatilis</name>
    <dbReference type="NCBI Taxonomy" id="1661150"/>
    <lineage>
        <taxon>Bacteria</taxon>
        <taxon>Bacillati</taxon>
        <taxon>Bacillota</taxon>
        <taxon>Bacilli</taxon>
        <taxon>Bacillales</taxon>
        <taxon>Alicyclobacillaceae</taxon>
        <taxon>Alicyclobacillus</taxon>
    </lineage>
</organism>
<comment type="caution">
    <text evidence="3">The sequence shown here is derived from an EMBL/GenBank/DDBJ whole genome shotgun (WGS) entry which is preliminary data.</text>
</comment>
<gene>
    <name evidence="3" type="ORF">ACFSB2_09580</name>
</gene>
<sequence length="188" mass="21183">MQFVEPIRDRNKVEAIKKLLRGSNLRNYAMFCLGCNSGLRVSDLLHLVVSDVQDEKGRIRDRVQVKESKTGKTKDFPISESAAKALAEYLSTRKGAQQSEPLFLSRKGGHLTRQQARRIIADAAKSVGVRDRIGTHSLRKTLAYHVYKEQKDIALVQKLLNHSNTGVTLRYIGVTREEVDSAVLRINL</sequence>
<accession>A0ABW4JHN1</accession>
<keyword evidence="1" id="KW-0233">DNA recombination</keyword>
<dbReference type="InterPro" id="IPR013762">
    <property type="entry name" value="Integrase-like_cat_sf"/>
</dbReference>
<protein>
    <submittedName>
        <fullName evidence="3">Site-specific integrase</fullName>
    </submittedName>
</protein>
<dbReference type="Pfam" id="PF00589">
    <property type="entry name" value="Phage_integrase"/>
    <property type="match status" value="1"/>
</dbReference>
<keyword evidence="4" id="KW-1185">Reference proteome</keyword>
<dbReference type="CDD" id="cd01192">
    <property type="entry name" value="INT_C_like_3"/>
    <property type="match status" value="1"/>
</dbReference>
<dbReference type="SUPFAM" id="SSF56349">
    <property type="entry name" value="DNA breaking-rejoining enzymes"/>
    <property type="match status" value="1"/>
</dbReference>
<dbReference type="RefSeq" id="WP_377942817.1">
    <property type="nucleotide sequence ID" value="NZ_JBHUCX010000024.1"/>
</dbReference>
<dbReference type="InterPro" id="IPR050090">
    <property type="entry name" value="Tyrosine_recombinase_XerCD"/>
</dbReference>
<name>A0ABW4JHN1_9BACL</name>
<evidence type="ECO:0000256" key="1">
    <source>
        <dbReference type="ARBA" id="ARBA00023172"/>
    </source>
</evidence>
<dbReference type="PANTHER" id="PTHR30349">
    <property type="entry name" value="PHAGE INTEGRASE-RELATED"/>
    <property type="match status" value="1"/>
</dbReference>
<dbReference type="PANTHER" id="PTHR30349:SF82">
    <property type="entry name" value="INTEGRASE_RECOMBINASE YOEC-RELATED"/>
    <property type="match status" value="1"/>
</dbReference>
<dbReference type="PROSITE" id="PS51898">
    <property type="entry name" value="TYR_RECOMBINASE"/>
    <property type="match status" value="1"/>
</dbReference>
<dbReference type="EMBL" id="JBHUCX010000024">
    <property type="protein sequence ID" value="MFD1674945.1"/>
    <property type="molecule type" value="Genomic_DNA"/>
</dbReference>